<dbReference type="Pfam" id="PF05793">
    <property type="entry name" value="TFIIF_alpha"/>
    <property type="match status" value="1"/>
</dbReference>
<dbReference type="InterPro" id="IPR008851">
    <property type="entry name" value="TFIIF-alpha"/>
</dbReference>
<dbReference type="GO" id="GO:0005634">
    <property type="term" value="C:nucleus"/>
    <property type="evidence" value="ECO:0007669"/>
    <property type="project" value="UniProtKB-SubCell"/>
</dbReference>
<organism evidence="7 8">
    <name type="scientific">Dibothriocephalus latus</name>
    <name type="common">Fish tapeworm</name>
    <name type="synonym">Diphyllobothrium latum</name>
    <dbReference type="NCBI Taxonomy" id="60516"/>
    <lineage>
        <taxon>Eukaryota</taxon>
        <taxon>Metazoa</taxon>
        <taxon>Spiralia</taxon>
        <taxon>Lophotrochozoa</taxon>
        <taxon>Platyhelminthes</taxon>
        <taxon>Cestoda</taxon>
        <taxon>Eucestoda</taxon>
        <taxon>Diphyllobothriidea</taxon>
        <taxon>Diphyllobothriidae</taxon>
        <taxon>Dibothriocephalus</taxon>
    </lineage>
</organism>
<name>A0A3P7P2S0_DIBLA</name>
<keyword evidence="3 6" id="KW-0238">DNA-binding</keyword>
<keyword evidence="2 6" id="KW-0805">Transcription regulation</keyword>
<keyword evidence="5 6" id="KW-0539">Nucleus</keyword>
<comment type="function">
    <text evidence="6">TFIIF is a general transcription initiation factor that binds to RNA polymerase II and helps to recruit it to the initiation complex in collaboration with TFIIB. It promotes transcription elongation.</text>
</comment>
<dbReference type="Proteomes" id="UP000281553">
    <property type="component" value="Unassembled WGS sequence"/>
</dbReference>
<evidence type="ECO:0000256" key="3">
    <source>
        <dbReference type="ARBA" id="ARBA00023125"/>
    </source>
</evidence>
<accession>A0A3P7P2S0</accession>
<dbReference type="EMBL" id="UYRU01123263">
    <property type="protein sequence ID" value="VDN49674.1"/>
    <property type="molecule type" value="Genomic_DNA"/>
</dbReference>
<comment type="similarity">
    <text evidence="6">Belongs to the TFIIF alpha subunit family.</text>
</comment>
<dbReference type="GO" id="GO:0006367">
    <property type="term" value="P:transcription initiation at RNA polymerase II promoter"/>
    <property type="evidence" value="ECO:0007669"/>
    <property type="project" value="InterPro"/>
</dbReference>
<dbReference type="GO" id="GO:0032968">
    <property type="term" value="P:positive regulation of transcription elongation by RNA polymerase II"/>
    <property type="evidence" value="ECO:0007669"/>
    <property type="project" value="InterPro"/>
</dbReference>
<keyword evidence="8" id="KW-1185">Reference proteome</keyword>
<proteinExistence type="inferred from homology"/>
<dbReference type="AlphaFoldDB" id="A0A3P7P2S0"/>
<reference evidence="7 8" key="1">
    <citation type="submission" date="2018-11" db="EMBL/GenBank/DDBJ databases">
        <authorList>
            <consortium name="Pathogen Informatics"/>
        </authorList>
    </citation>
    <scope>NUCLEOTIDE SEQUENCE [LARGE SCALE GENOMIC DNA]</scope>
</reference>
<evidence type="ECO:0000313" key="7">
    <source>
        <dbReference type="EMBL" id="VDN49674.1"/>
    </source>
</evidence>
<dbReference type="GO" id="GO:0003677">
    <property type="term" value="F:DNA binding"/>
    <property type="evidence" value="ECO:0007669"/>
    <property type="project" value="UniProtKB-KW"/>
</dbReference>
<comment type="subcellular location">
    <subcellularLocation>
        <location evidence="1 6">Nucleus</location>
    </subcellularLocation>
</comment>
<dbReference type="SUPFAM" id="SSF50916">
    <property type="entry name" value="Rap30/74 interaction domains"/>
    <property type="match status" value="1"/>
</dbReference>
<protein>
    <recommendedName>
        <fullName evidence="6">Transcription initiation factor IIF subunit alpha</fullName>
    </recommendedName>
</protein>
<gene>
    <name evidence="7" type="ORF">DILT_LOCUS19851</name>
</gene>
<dbReference type="OrthoDB" id="417891at2759"/>
<evidence type="ECO:0000256" key="2">
    <source>
        <dbReference type="ARBA" id="ARBA00023015"/>
    </source>
</evidence>
<dbReference type="InterPro" id="IPR011039">
    <property type="entry name" value="TFIIF_interaction"/>
</dbReference>
<evidence type="ECO:0000313" key="8">
    <source>
        <dbReference type="Proteomes" id="UP000281553"/>
    </source>
</evidence>
<evidence type="ECO:0000256" key="6">
    <source>
        <dbReference type="RuleBase" id="RU366044"/>
    </source>
</evidence>
<evidence type="ECO:0000256" key="1">
    <source>
        <dbReference type="ARBA" id="ARBA00004123"/>
    </source>
</evidence>
<evidence type="ECO:0000256" key="4">
    <source>
        <dbReference type="ARBA" id="ARBA00023163"/>
    </source>
</evidence>
<evidence type="ECO:0000256" key="5">
    <source>
        <dbReference type="ARBA" id="ARBA00023242"/>
    </source>
</evidence>
<sequence length="45" mass="5127">MTVGKGSAAKRYRGVREGNVSANVRYFIFCQTKDGNFDAYPVHEW</sequence>
<keyword evidence="4 6" id="KW-0804">Transcription</keyword>